<comment type="caution">
    <text evidence="3">The sequence shown here is derived from an EMBL/GenBank/DDBJ whole genome shotgun (WGS) entry which is preliminary data.</text>
</comment>
<dbReference type="PANTHER" id="PTHR22911:SF79">
    <property type="entry name" value="MOBA-LIKE NTP TRANSFERASE DOMAIN-CONTAINING PROTEIN"/>
    <property type="match status" value="1"/>
</dbReference>
<organism evidence="3 4">
    <name type="scientific">Ideonella livida</name>
    <dbReference type="NCBI Taxonomy" id="2707176"/>
    <lineage>
        <taxon>Bacteria</taxon>
        <taxon>Pseudomonadati</taxon>
        <taxon>Pseudomonadota</taxon>
        <taxon>Betaproteobacteria</taxon>
        <taxon>Burkholderiales</taxon>
        <taxon>Sphaerotilaceae</taxon>
        <taxon>Ideonella</taxon>
    </lineage>
</organism>
<feature type="transmembrane region" description="Helical" evidence="1">
    <location>
        <begin position="135"/>
        <end position="153"/>
    </location>
</feature>
<dbReference type="InterPro" id="IPR037185">
    <property type="entry name" value="EmrE-like"/>
</dbReference>
<keyword evidence="1" id="KW-0812">Transmembrane</keyword>
<proteinExistence type="predicted"/>
<feature type="transmembrane region" description="Helical" evidence="1">
    <location>
        <begin position="248"/>
        <end position="268"/>
    </location>
</feature>
<feature type="transmembrane region" description="Helical" evidence="1">
    <location>
        <begin position="220"/>
        <end position="242"/>
    </location>
</feature>
<sequence length="270" mass="28170">MVWGLSWWPMRELHAAGLHPLWATAFVFLLAVGLISLRQPGAWKEFGAHPRLWIIVAAAGTTNAAFNWGVTEGDVVRVVLLFYLMPLWAVLLARWLLHEPLTRAALLRSGLAMAGAAVVMWPPPGQSLGAGFQPIDLLGLLGGFSFALNNIMLRRETARSDGARGLAMFLGGCLVSLALVGVLGVPGLPPAAPGWMGLALALALCFLMSNLALQYGASRLPAGVTAVVMLTEVLWASGSAVATGAGTLSPALLLGGGLILAAALLAALQR</sequence>
<protein>
    <submittedName>
        <fullName evidence="3">DMT family transporter</fullName>
    </submittedName>
</protein>
<gene>
    <name evidence="3" type="ORF">G3A44_07180</name>
</gene>
<feature type="transmembrane region" description="Helical" evidence="1">
    <location>
        <begin position="194"/>
        <end position="213"/>
    </location>
</feature>
<evidence type="ECO:0000313" key="3">
    <source>
        <dbReference type="EMBL" id="NDY90976.1"/>
    </source>
</evidence>
<reference evidence="3 4" key="1">
    <citation type="submission" date="2020-02" db="EMBL/GenBank/DDBJ databases">
        <title>Ideonella bacterium strain TBM-1.</title>
        <authorList>
            <person name="Chen W.-M."/>
        </authorList>
    </citation>
    <scope>NUCLEOTIDE SEQUENCE [LARGE SCALE GENOMIC DNA]</scope>
    <source>
        <strain evidence="3 4">TBM-1</strain>
    </source>
</reference>
<dbReference type="Proteomes" id="UP000484255">
    <property type="component" value="Unassembled WGS sequence"/>
</dbReference>
<feature type="transmembrane region" description="Helical" evidence="1">
    <location>
        <begin position="20"/>
        <end position="38"/>
    </location>
</feature>
<dbReference type="GO" id="GO:0016020">
    <property type="term" value="C:membrane"/>
    <property type="evidence" value="ECO:0007669"/>
    <property type="project" value="InterPro"/>
</dbReference>
<keyword evidence="4" id="KW-1185">Reference proteome</keyword>
<evidence type="ECO:0000313" key="4">
    <source>
        <dbReference type="Proteomes" id="UP000484255"/>
    </source>
</evidence>
<feature type="transmembrane region" description="Helical" evidence="1">
    <location>
        <begin position="105"/>
        <end position="123"/>
    </location>
</feature>
<dbReference type="Pfam" id="PF00892">
    <property type="entry name" value="EamA"/>
    <property type="match status" value="1"/>
</dbReference>
<keyword evidence="1" id="KW-1133">Transmembrane helix</keyword>
<evidence type="ECO:0000259" key="2">
    <source>
        <dbReference type="Pfam" id="PF00892"/>
    </source>
</evidence>
<accession>A0A7C9PG08</accession>
<dbReference type="EMBL" id="JAAGOH010000006">
    <property type="protein sequence ID" value="NDY90976.1"/>
    <property type="molecule type" value="Genomic_DNA"/>
</dbReference>
<feature type="transmembrane region" description="Helical" evidence="1">
    <location>
        <begin position="75"/>
        <end position="93"/>
    </location>
</feature>
<dbReference type="InterPro" id="IPR000620">
    <property type="entry name" value="EamA_dom"/>
</dbReference>
<name>A0A7C9PG08_9BURK</name>
<feature type="transmembrane region" description="Helical" evidence="1">
    <location>
        <begin position="50"/>
        <end position="69"/>
    </location>
</feature>
<dbReference type="AlphaFoldDB" id="A0A7C9PG08"/>
<feature type="transmembrane region" description="Helical" evidence="1">
    <location>
        <begin position="165"/>
        <end position="188"/>
    </location>
</feature>
<evidence type="ECO:0000256" key="1">
    <source>
        <dbReference type="SAM" id="Phobius"/>
    </source>
</evidence>
<keyword evidence="1" id="KW-0472">Membrane</keyword>
<dbReference type="SUPFAM" id="SSF103481">
    <property type="entry name" value="Multidrug resistance efflux transporter EmrE"/>
    <property type="match status" value="1"/>
</dbReference>
<dbReference type="PANTHER" id="PTHR22911">
    <property type="entry name" value="ACYL-MALONYL CONDENSING ENZYME-RELATED"/>
    <property type="match status" value="1"/>
</dbReference>
<feature type="domain" description="EamA" evidence="2">
    <location>
        <begin position="2"/>
        <end position="120"/>
    </location>
</feature>